<dbReference type="CDD" id="cd01908">
    <property type="entry name" value="YafJ"/>
    <property type="match status" value="1"/>
</dbReference>
<dbReference type="Proteomes" id="UP000254720">
    <property type="component" value="Unassembled WGS sequence"/>
</dbReference>
<dbReference type="PROSITE" id="PS51278">
    <property type="entry name" value="GATASE_TYPE_2"/>
    <property type="match status" value="1"/>
</dbReference>
<dbReference type="InterPro" id="IPR029055">
    <property type="entry name" value="Ntn_hydrolases_N"/>
</dbReference>
<dbReference type="InterPro" id="IPR052373">
    <property type="entry name" value="Gamma-glu_amide_hydrolase"/>
</dbReference>
<dbReference type="GO" id="GO:0006751">
    <property type="term" value="P:glutathione catabolic process"/>
    <property type="evidence" value="ECO:0007669"/>
    <property type="project" value="TreeGrafter"/>
</dbReference>
<organism evidence="3 4">
    <name type="scientific">Aquicella lusitana</name>
    <dbReference type="NCBI Taxonomy" id="254246"/>
    <lineage>
        <taxon>Bacteria</taxon>
        <taxon>Pseudomonadati</taxon>
        <taxon>Pseudomonadota</taxon>
        <taxon>Gammaproteobacteria</taxon>
        <taxon>Legionellales</taxon>
        <taxon>Coxiellaceae</taxon>
        <taxon>Aquicella</taxon>
    </lineage>
</organism>
<dbReference type="GO" id="GO:0005737">
    <property type="term" value="C:cytoplasm"/>
    <property type="evidence" value="ECO:0007669"/>
    <property type="project" value="TreeGrafter"/>
</dbReference>
<dbReference type="SUPFAM" id="SSF56235">
    <property type="entry name" value="N-terminal nucleophile aminohydrolases (Ntn hydrolases)"/>
    <property type="match status" value="1"/>
</dbReference>
<reference evidence="3 4" key="1">
    <citation type="submission" date="2018-07" db="EMBL/GenBank/DDBJ databases">
        <title>Genomic Encyclopedia of Type Strains, Phase IV (KMG-IV): sequencing the most valuable type-strain genomes for metagenomic binning, comparative biology and taxonomic classification.</title>
        <authorList>
            <person name="Goeker M."/>
        </authorList>
    </citation>
    <scope>NUCLEOTIDE SEQUENCE [LARGE SCALE GENOMIC DNA]</scope>
    <source>
        <strain evidence="3 4">DSM 16500</strain>
    </source>
</reference>
<evidence type="ECO:0000313" key="4">
    <source>
        <dbReference type="Proteomes" id="UP000254720"/>
    </source>
</evidence>
<dbReference type="Pfam" id="PF13230">
    <property type="entry name" value="GATase_4"/>
    <property type="match status" value="1"/>
</dbReference>
<dbReference type="PANTHER" id="PTHR43187:SF1">
    <property type="entry name" value="GLUTAMINE AMIDOTRANSFERASE DUG3-RELATED"/>
    <property type="match status" value="1"/>
</dbReference>
<dbReference type="AlphaFoldDB" id="A0A370GL39"/>
<keyword evidence="4" id="KW-1185">Reference proteome</keyword>
<comment type="caution">
    <text evidence="3">The sequence shown here is derived from an EMBL/GenBank/DDBJ whole genome shotgun (WGS) entry which is preliminary data.</text>
</comment>
<dbReference type="PANTHER" id="PTHR43187">
    <property type="entry name" value="GLUTAMINE AMIDOTRANSFERASE DUG3-RELATED"/>
    <property type="match status" value="1"/>
</dbReference>
<accession>A0A370GL39</accession>
<dbReference type="RefSeq" id="WP_232058697.1">
    <property type="nucleotide sequence ID" value="NZ_LR699115.1"/>
</dbReference>
<dbReference type="Gene3D" id="3.60.20.10">
    <property type="entry name" value="Glutamine Phosphoribosylpyrophosphate, subunit 1, domain 1"/>
    <property type="match status" value="1"/>
</dbReference>
<dbReference type="InterPro" id="IPR026869">
    <property type="entry name" value="EgtC-like"/>
</dbReference>
<sequence length="181" mass="21107">MCRFIAYIGNPLVLDEVLFKPDHSLIKQSTHALEMKEPLNGDGFGLGWYAQDIDFTPGVFKSIQPAWNDLNLKHLAAKLRSNCFFAHVRSATRGYVSQFNCHPFNYDQYLFMHNGDIGGFEKIKRFLRRKLSDDIYNWVQGQTDSEHLFALFLELFKQEKLHFNAENTARLFLATLREIKK</sequence>
<protein>
    <submittedName>
        <fullName evidence="3">Glutamine amidotransferase class II-like protein</fullName>
    </submittedName>
</protein>
<dbReference type="InterPro" id="IPR017932">
    <property type="entry name" value="GATase_2_dom"/>
</dbReference>
<keyword evidence="3" id="KW-0808">Transferase</keyword>
<evidence type="ECO:0000256" key="1">
    <source>
        <dbReference type="ARBA" id="ARBA00022962"/>
    </source>
</evidence>
<proteinExistence type="predicted"/>
<evidence type="ECO:0000259" key="2">
    <source>
        <dbReference type="PROSITE" id="PS51278"/>
    </source>
</evidence>
<dbReference type="EMBL" id="QQAX01000014">
    <property type="protein sequence ID" value="RDI42603.1"/>
    <property type="molecule type" value="Genomic_DNA"/>
</dbReference>
<name>A0A370GL39_9COXI</name>
<keyword evidence="1 3" id="KW-0315">Glutamine amidotransferase</keyword>
<dbReference type="GO" id="GO:0061672">
    <property type="term" value="C:glutathione hydrolase complex"/>
    <property type="evidence" value="ECO:0007669"/>
    <property type="project" value="TreeGrafter"/>
</dbReference>
<dbReference type="GO" id="GO:0008242">
    <property type="term" value="F:omega peptidase activity"/>
    <property type="evidence" value="ECO:0007669"/>
    <property type="project" value="TreeGrafter"/>
</dbReference>
<evidence type="ECO:0000313" key="3">
    <source>
        <dbReference type="EMBL" id="RDI42603.1"/>
    </source>
</evidence>
<gene>
    <name evidence="3" type="ORF">C8D86_11474</name>
</gene>
<feature type="domain" description="Glutamine amidotransferase type-2" evidence="2">
    <location>
        <begin position="2"/>
        <end position="181"/>
    </location>
</feature>
<dbReference type="GO" id="GO:0016740">
    <property type="term" value="F:transferase activity"/>
    <property type="evidence" value="ECO:0007669"/>
    <property type="project" value="UniProtKB-KW"/>
</dbReference>